<proteinExistence type="predicted"/>
<gene>
    <name evidence="2" type="ORF">EJ04DRAFT_476989</name>
</gene>
<dbReference type="AlphaFoldDB" id="A0A9P4QPR0"/>
<evidence type="ECO:0000313" key="3">
    <source>
        <dbReference type="Proteomes" id="UP000799444"/>
    </source>
</evidence>
<sequence length="289" mass="31573">MANPKKTYFLTPSFDYPPPPKGPIRLGNLLADPSSPDRPLNAGQAHLAPPPESVITTTKTDWKSELSKSNTTSIGLYAKALDIIIGAGADVAVNWNRENKEQYGFDSLDTTFFNPVEISAYLNEALKAPGVVAHVQKSWMRRSPVYVITGLKVVRGGKIKSSTTRGHGGKLSVGLDGSALLAPVEVGPEVEGQTERGQNVEWGASDDFVFAYRVSRLKLRKGGEMKEAEYNKGALYELREDRDGKLSVEDATFEIQNVEDDEAVADEYDEEELVDVEDGDEGVVRVVLT</sequence>
<evidence type="ECO:0000313" key="2">
    <source>
        <dbReference type="EMBL" id="KAF2728651.1"/>
    </source>
</evidence>
<dbReference type="EMBL" id="ML996271">
    <property type="protein sequence ID" value="KAF2728651.1"/>
    <property type="molecule type" value="Genomic_DNA"/>
</dbReference>
<keyword evidence="3" id="KW-1185">Reference proteome</keyword>
<name>A0A9P4QPR0_9PLEO</name>
<organism evidence="2 3">
    <name type="scientific">Polyplosphaeria fusca</name>
    <dbReference type="NCBI Taxonomy" id="682080"/>
    <lineage>
        <taxon>Eukaryota</taxon>
        <taxon>Fungi</taxon>
        <taxon>Dikarya</taxon>
        <taxon>Ascomycota</taxon>
        <taxon>Pezizomycotina</taxon>
        <taxon>Dothideomycetes</taxon>
        <taxon>Pleosporomycetidae</taxon>
        <taxon>Pleosporales</taxon>
        <taxon>Tetraplosphaeriaceae</taxon>
        <taxon>Polyplosphaeria</taxon>
    </lineage>
</organism>
<dbReference type="Proteomes" id="UP000799444">
    <property type="component" value="Unassembled WGS sequence"/>
</dbReference>
<reference evidence="2" key="1">
    <citation type="journal article" date="2020" name="Stud. Mycol.">
        <title>101 Dothideomycetes genomes: a test case for predicting lifestyles and emergence of pathogens.</title>
        <authorList>
            <person name="Haridas S."/>
            <person name="Albert R."/>
            <person name="Binder M."/>
            <person name="Bloem J."/>
            <person name="Labutti K."/>
            <person name="Salamov A."/>
            <person name="Andreopoulos B."/>
            <person name="Baker S."/>
            <person name="Barry K."/>
            <person name="Bills G."/>
            <person name="Bluhm B."/>
            <person name="Cannon C."/>
            <person name="Castanera R."/>
            <person name="Culley D."/>
            <person name="Daum C."/>
            <person name="Ezra D."/>
            <person name="Gonzalez J."/>
            <person name="Henrissat B."/>
            <person name="Kuo A."/>
            <person name="Liang C."/>
            <person name="Lipzen A."/>
            <person name="Lutzoni F."/>
            <person name="Magnuson J."/>
            <person name="Mondo S."/>
            <person name="Nolan M."/>
            <person name="Ohm R."/>
            <person name="Pangilinan J."/>
            <person name="Park H.-J."/>
            <person name="Ramirez L."/>
            <person name="Alfaro M."/>
            <person name="Sun H."/>
            <person name="Tritt A."/>
            <person name="Yoshinaga Y."/>
            <person name="Zwiers L.-H."/>
            <person name="Turgeon B."/>
            <person name="Goodwin S."/>
            <person name="Spatafora J."/>
            <person name="Crous P."/>
            <person name="Grigoriev I."/>
        </authorList>
    </citation>
    <scope>NUCLEOTIDE SEQUENCE</scope>
    <source>
        <strain evidence="2">CBS 125425</strain>
    </source>
</reference>
<feature type="region of interest" description="Disordered" evidence="1">
    <location>
        <begin position="1"/>
        <end position="53"/>
    </location>
</feature>
<accession>A0A9P4QPR0</accession>
<evidence type="ECO:0000256" key="1">
    <source>
        <dbReference type="SAM" id="MobiDB-lite"/>
    </source>
</evidence>
<dbReference type="OrthoDB" id="4500473at2759"/>
<protein>
    <submittedName>
        <fullName evidence="2">Uncharacterized protein</fullName>
    </submittedName>
</protein>
<comment type="caution">
    <text evidence="2">The sequence shown here is derived from an EMBL/GenBank/DDBJ whole genome shotgun (WGS) entry which is preliminary data.</text>
</comment>